<protein>
    <submittedName>
        <fullName evidence="1">Uncharacterized protein</fullName>
    </submittedName>
</protein>
<dbReference type="EMBL" id="JAWQEG010008623">
    <property type="protein sequence ID" value="KAK3849935.1"/>
    <property type="molecule type" value="Genomic_DNA"/>
</dbReference>
<keyword evidence="2" id="KW-1185">Reference proteome</keyword>
<feature type="non-terminal residue" evidence="1">
    <location>
        <position position="1"/>
    </location>
</feature>
<accession>A0AAE1BG23</accession>
<comment type="caution">
    <text evidence="1">The sequence shown here is derived from an EMBL/GenBank/DDBJ whole genome shotgun (WGS) entry which is preliminary data.</text>
</comment>
<organism evidence="1 2">
    <name type="scientific">Petrolisthes cinctipes</name>
    <name type="common">Flat porcelain crab</name>
    <dbReference type="NCBI Taxonomy" id="88211"/>
    <lineage>
        <taxon>Eukaryota</taxon>
        <taxon>Metazoa</taxon>
        <taxon>Ecdysozoa</taxon>
        <taxon>Arthropoda</taxon>
        <taxon>Crustacea</taxon>
        <taxon>Multicrustacea</taxon>
        <taxon>Malacostraca</taxon>
        <taxon>Eumalacostraca</taxon>
        <taxon>Eucarida</taxon>
        <taxon>Decapoda</taxon>
        <taxon>Pleocyemata</taxon>
        <taxon>Anomura</taxon>
        <taxon>Galatheoidea</taxon>
        <taxon>Porcellanidae</taxon>
        <taxon>Petrolisthes</taxon>
    </lineage>
</organism>
<dbReference type="Proteomes" id="UP001286313">
    <property type="component" value="Unassembled WGS sequence"/>
</dbReference>
<evidence type="ECO:0000313" key="2">
    <source>
        <dbReference type="Proteomes" id="UP001286313"/>
    </source>
</evidence>
<gene>
    <name evidence="1" type="ORF">Pcinc_043330</name>
</gene>
<name>A0AAE1BG23_PETCI</name>
<reference evidence="1" key="1">
    <citation type="submission" date="2023-10" db="EMBL/GenBank/DDBJ databases">
        <title>Genome assemblies of two species of porcelain crab, Petrolisthes cinctipes and Petrolisthes manimaculis (Anomura: Porcellanidae).</title>
        <authorList>
            <person name="Angst P."/>
        </authorList>
    </citation>
    <scope>NUCLEOTIDE SEQUENCE</scope>
    <source>
        <strain evidence="1">PB745_01</strain>
        <tissue evidence="1">Gill</tissue>
    </source>
</reference>
<evidence type="ECO:0000313" key="1">
    <source>
        <dbReference type="EMBL" id="KAK3849935.1"/>
    </source>
</evidence>
<proteinExistence type="predicted"/>
<dbReference type="AlphaFoldDB" id="A0AAE1BG23"/>
<sequence length="73" mass="7540">GLGPSPGPGLVGLPQGGISRVWIDRDGPSHGRGVMVAKRLAVVTSVRDTGGKPAAKLLLYEYDNRLSLTLGGM</sequence>